<accession>A0A6C0G1S4</accession>
<dbReference type="Gene3D" id="3.30.565.40">
    <property type="entry name" value="Fervidobacterium nodosum Rt17-B1 like"/>
    <property type="match status" value="1"/>
</dbReference>
<evidence type="ECO:0000259" key="3">
    <source>
        <dbReference type="Pfam" id="PF11738"/>
    </source>
</evidence>
<dbReference type="InterPro" id="IPR036582">
    <property type="entry name" value="Mao_N_sf"/>
</dbReference>
<gene>
    <name evidence="5" type="ORF">GXP70_24145</name>
</gene>
<sequence length="395" mass="41376">MMNNRNLTYTRSRKHTVKTAAAALMGTALLFGAAAPFAFAAEGDAPTAVPIAVAASVQPHAGAAQLAFRSVQQTTDQLETDMQIPVISGMKDKAYQNTLNANLAARAQAAADDIAKQAKTDYDADNGSYPFRAYGITVRSELLSDGSASAGGILSFRVYTYIYTGGAHGGTIVTTYNIRNAEHASPIKLKDLFGSDYKNVINRAVKAEIAKRPDDFFLSTPFKSIADDQSFVIQDGVAYVIFQQYEIAPYAAGMPEFALAVPGFGAAVPAGADKLPIAAGGKTVAGAHPYTARGGVLMVPLRPIAEALGYKLSYVASTHKTFVSRPGESAFIVNGSNRYASAKGNNHASSGGQASFALGAAPAVQGGTQYVPIDFFTTVLGADVSYTKQAISISK</sequence>
<dbReference type="AlphaFoldDB" id="A0A6C0G1S4"/>
<feature type="chain" id="PRO_5025378016" evidence="1">
    <location>
        <begin position="41"/>
        <end position="395"/>
    </location>
</feature>
<evidence type="ECO:0000259" key="2">
    <source>
        <dbReference type="Pfam" id="PF07833"/>
    </source>
</evidence>
<evidence type="ECO:0000313" key="5">
    <source>
        <dbReference type="EMBL" id="QHT62767.1"/>
    </source>
</evidence>
<dbReference type="Gene3D" id="3.30.457.10">
    <property type="entry name" value="Copper amine oxidase-like, N-terminal domain"/>
    <property type="match status" value="1"/>
</dbReference>
<evidence type="ECO:0000259" key="4">
    <source>
        <dbReference type="Pfam" id="PF13739"/>
    </source>
</evidence>
<dbReference type="SUPFAM" id="SSF55383">
    <property type="entry name" value="Copper amine oxidase, domain N"/>
    <property type="match status" value="1"/>
</dbReference>
<dbReference type="Pfam" id="PF07833">
    <property type="entry name" value="Cu_amine_oxidN1"/>
    <property type="match status" value="1"/>
</dbReference>
<keyword evidence="1" id="KW-0732">Signal</keyword>
<dbReference type="RefSeq" id="WP_162359198.1">
    <property type="nucleotide sequence ID" value="NZ_CP048209.1"/>
</dbReference>
<dbReference type="InterPro" id="IPR021729">
    <property type="entry name" value="DUF3298"/>
</dbReference>
<feature type="signal peptide" evidence="1">
    <location>
        <begin position="1"/>
        <end position="40"/>
    </location>
</feature>
<feature type="domain" description="Deacetylase PdaC" evidence="4">
    <location>
        <begin position="73"/>
        <end position="170"/>
    </location>
</feature>
<dbReference type="Proteomes" id="UP000476064">
    <property type="component" value="Chromosome"/>
</dbReference>
<feature type="domain" description="DUF3298" evidence="3">
    <location>
        <begin position="190"/>
        <end position="258"/>
    </location>
</feature>
<dbReference type="InterPro" id="IPR037126">
    <property type="entry name" value="PdaC/RsiV-like_sf"/>
</dbReference>
<dbReference type="InterPro" id="IPR025303">
    <property type="entry name" value="PdaC"/>
</dbReference>
<dbReference type="Gene3D" id="3.90.640.20">
    <property type="entry name" value="Heat-shock cognate protein, ATPase"/>
    <property type="match status" value="1"/>
</dbReference>
<dbReference type="Pfam" id="PF11738">
    <property type="entry name" value="DUF3298"/>
    <property type="match status" value="1"/>
</dbReference>
<proteinExistence type="predicted"/>
<reference evidence="5 6" key="1">
    <citation type="submission" date="2020-01" db="EMBL/GenBank/DDBJ databases">
        <title>Paenibacillus sp. nov., isolated from tomato rhizosphere.</title>
        <authorList>
            <person name="Weon H.-Y."/>
            <person name="Lee S.A."/>
        </authorList>
    </citation>
    <scope>NUCLEOTIDE SEQUENCE [LARGE SCALE GENOMIC DNA]</scope>
    <source>
        <strain evidence="5 6">12200R-189</strain>
    </source>
</reference>
<evidence type="ECO:0000256" key="1">
    <source>
        <dbReference type="SAM" id="SignalP"/>
    </source>
</evidence>
<dbReference type="Pfam" id="PF13739">
    <property type="entry name" value="PdaC"/>
    <property type="match status" value="1"/>
</dbReference>
<feature type="domain" description="Copper amine oxidase-like N-terminal" evidence="2">
    <location>
        <begin position="285"/>
        <end position="391"/>
    </location>
</feature>
<protein>
    <submittedName>
        <fullName evidence="5">DUF4163 domain-containing protein</fullName>
    </submittedName>
</protein>
<evidence type="ECO:0000313" key="6">
    <source>
        <dbReference type="Proteomes" id="UP000476064"/>
    </source>
</evidence>
<dbReference type="KEGG" id="plyc:GXP70_24145"/>
<dbReference type="EMBL" id="CP048209">
    <property type="protein sequence ID" value="QHT62767.1"/>
    <property type="molecule type" value="Genomic_DNA"/>
</dbReference>
<dbReference type="InterPro" id="IPR012854">
    <property type="entry name" value="Cu_amine_oxidase-like_N"/>
</dbReference>
<organism evidence="5 6">
    <name type="scientific">Paenibacillus lycopersici</name>
    <dbReference type="NCBI Taxonomy" id="2704462"/>
    <lineage>
        <taxon>Bacteria</taxon>
        <taxon>Bacillati</taxon>
        <taxon>Bacillota</taxon>
        <taxon>Bacilli</taxon>
        <taxon>Bacillales</taxon>
        <taxon>Paenibacillaceae</taxon>
        <taxon>Paenibacillus</taxon>
    </lineage>
</organism>
<name>A0A6C0G1S4_9BACL</name>
<keyword evidence="6" id="KW-1185">Reference proteome</keyword>